<dbReference type="AlphaFoldDB" id="A0A8D8H8G0"/>
<organism evidence="1">
    <name type="scientific">Culex pipiens</name>
    <name type="common">House mosquito</name>
    <dbReference type="NCBI Taxonomy" id="7175"/>
    <lineage>
        <taxon>Eukaryota</taxon>
        <taxon>Metazoa</taxon>
        <taxon>Ecdysozoa</taxon>
        <taxon>Arthropoda</taxon>
        <taxon>Hexapoda</taxon>
        <taxon>Insecta</taxon>
        <taxon>Pterygota</taxon>
        <taxon>Neoptera</taxon>
        <taxon>Endopterygota</taxon>
        <taxon>Diptera</taxon>
        <taxon>Nematocera</taxon>
        <taxon>Culicoidea</taxon>
        <taxon>Culicidae</taxon>
        <taxon>Culicinae</taxon>
        <taxon>Culicini</taxon>
        <taxon>Culex</taxon>
        <taxon>Culex</taxon>
    </lineage>
</organism>
<dbReference type="EMBL" id="HBUE01201929">
    <property type="protein sequence ID" value="CAG6530235.1"/>
    <property type="molecule type" value="Transcribed_RNA"/>
</dbReference>
<dbReference type="EMBL" id="HBUE01308110">
    <property type="protein sequence ID" value="CAG6582046.1"/>
    <property type="molecule type" value="Transcribed_RNA"/>
</dbReference>
<dbReference type="EMBL" id="HBUE01308109">
    <property type="protein sequence ID" value="CAG6582044.1"/>
    <property type="molecule type" value="Transcribed_RNA"/>
</dbReference>
<name>A0A8D8H8G0_CULPI</name>
<accession>A0A8D8H8G0</accession>
<reference evidence="1" key="1">
    <citation type="submission" date="2021-05" db="EMBL/GenBank/DDBJ databases">
        <authorList>
            <person name="Alioto T."/>
            <person name="Alioto T."/>
            <person name="Gomez Garrido J."/>
        </authorList>
    </citation>
    <scope>NUCLEOTIDE SEQUENCE</scope>
</reference>
<proteinExistence type="predicted"/>
<dbReference type="EMBL" id="HBUE01201930">
    <property type="protein sequence ID" value="CAG6530237.1"/>
    <property type="molecule type" value="Transcribed_RNA"/>
</dbReference>
<evidence type="ECO:0000313" key="1">
    <source>
        <dbReference type="EMBL" id="CAG6530235.1"/>
    </source>
</evidence>
<sequence length="119" mass="14134">MLRVRQLRLLGWVARSSWVVTRHRLRHRLWHRIHSRSRSVLLHDHPLLAGRQRRCHRLRHRIRSYVVLGGRYNHRSGNDGTCVATPLAAHAAQREEHKQYEADHNRYEDVHCEEGGDCS</sequence>
<protein>
    <submittedName>
        <fullName evidence="1">(northern house mosquito) hypothetical protein</fullName>
    </submittedName>
</protein>
<dbReference type="EMBL" id="HBUE01017907">
    <property type="protein sequence ID" value="CAG6451231.1"/>
    <property type="molecule type" value="Transcribed_RNA"/>
</dbReference>